<name>A0A4Y2DEW3_ARAVE</name>
<dbReference type="PANTHER" id="PTHR10027">
    <property type="entry name" value="CALCIUM-ACTIVATED POTASSIUM CHANNEL ALPHA CHAIN"/>
    <property type="match status" value="1"/>
</dbReference>
<keyword evidence="6" id="KW-0630">Potassium</keyword>
<keyword evidence="10 13" id="KW-0407">Ion channel</keyword>
<proteinExistence type="predicted"/>
<evidence type="ECO:0000256" key="3">
    <source>
        <dbReference type="ARBA" id="ARBA00022538"/>
    </source>
</evidence>
<dbReference type="InterPro" id="IPR047871">
    <property type="entry name" value="K_chnl_Slo-like"/>
</dbReference>
<organism evidence="13 14">
    <name type="scientific">Araneus ventricosus</name>
    <name type="common">Orbweaver spider</name>
    <name type="synonym">Epeira ventricosa</name>
    <dbReference type="NCBI Taxonomy" id="182803"/>
    <lineage>
        <taxon>Eukaryota</taxon>
        <taxon>Metazoa</taxon>
        <taxon>Ecdysozoa</taxon>
        <taxon>Arthropoda</taxon>
        <taxon>Chelicerata</taxon>
        <taxon>Arachnida</taxon>
        <taxon>Araneae</taxon>
        <taxon>Araneomorphae</taxon>
        <taxon>Entelegynae</taxon>
        <taxon>Araneoidea</taxon>
        <taxon>Araneidae</taxon>
        <taxon>Araneus</taxon>
    </lineage>
</organism>
<evidence type="ECO:0000256" key="10">
    <source>
        <dbReference type="ARBA" id="ARBA00023303"/>
    </source>
</evidence>
<dbReference type="Gene3D" id="1.10.287.70">
    <property type="match status" value="1"/>
</dbReference>
<dbReference type="GO" id="GO:0005228">
    <property type="term" value="F:intracellular sodium-activated potassium channel activity"/>
    <property type="evidence" value="ECO:0007669"/>
    <property type="project" value="TreeGrafter"/>
</dbReference>
<keyword evidence="3" id="KW-0633">Potassium transport</keyword>
<feature type="domain" description="Potassium channel" evidence="12">
    <location>
        <begin position="188"/>
        <end position="255"/>
    </location>
</feature>
<dbReference type="Pfam" id="PF07885">
    <property type="entry name" value="Ion_trans_2"/>
    <property type="match status" value="1"/>
</dbReference>
<reference evidence="13 14" key="1">
    <citation type="journal article" date="2019" name="Sci. Rep.">
        <title>Orb-weaving spider Araneus ventricosus genome elucidates the spidroin gene catalogue.</title>
        <authorList>
            <person name="Kono N."/>
            <person name="Nakamura H."/>
            <person name="Ohtoshi R."/>
            <person name="Moran D.A.P."/>
            <person name="Shinohara A."/>
            <person name="Yoshida Y."/>
            <person name="Fujiwara M."/>
            <person name="Mori M."/>
            <person name="Tomita M."/>
            <person name="Arakawa K."/>
        </authorList>
    </citation>
    <scope>NUCLEOTIDE SEQUENCE [LARGE SCALE GENOMIC DNA]</scope>
</reference>
<feature type="transmembrane region" description="Helical" evidence="11">
    <location>
        <begin position="86"/>
        <end position="108"/>
    </location>
</feature>
<dbReference type="FunFam" id="1.10.287.70:FF:000058">
    <property type="entry name" value="Potassium sodium-activated channel subfamily T member 2"/>
    <property type="match status" value="1"/>
</dbReference>
<protein>
    <submittedName>
        <fullName evidence="13">Potassium channel subfamily T member 1</fullName>
    </submittedName>
</protein>
<keyword evidence="4 11" id="KW-0812">Transmembrane</keyword>
<sequence>MKCKIIENRHRGVGRLIKYTLQLVSIGTILNNKDMIEEIFALKRVTKCLRKDYVFLTPLKVVSDMDKRKEIARKAILWVDRPLPLWVVQVSLSVISLLEALLIAYLGYKGNVWQQFLSSNFVLEIVNNVPFVVTLFWAPLRNIFIPGFLNCWLAKHALENMFNDLHRAMQRSQSALSQRLMVLSATLLCLIFTSVCGFQHFQRSGNHEVDLFKSLYFVVVTFSTVGYGDYRPDVWPSQLFMVVMICVALIVLPTQVSKHIFVPIAFSSESDSLQ</sequence>
<accession>A0A4Y2DEW3</accession>
<dbReference type="InterPro" id="IPR013099">
    <property type="entry name" value="K_chnl_dom"/>
</dbReference>
<feature type="transmembrane region" description="Helical" evidence="11">
    <location>
        <begin position="180"/>
        <end position="198"/>
    </location>
</feature>
<evidence type="ECO:0000256" key="2">
    <source>
        <dbReference type="ARBA" id="ARBA00022448"/>
    </source>
</evidence>
<keyword evidence="14" id="KW-1185">Reference proteome</keyword>
<dbReference type="SUPFAM" id="SSF81324">
    <property type="entry name" value="Voltage-gated potassium channels"/>
    <property type="match status" value="1"/>
</dbReference>
<dbReference type="AlphaFoldDB" id="A0A4Y2DEW3"/>
<keyword evidence="7 11" id="KW-1133">Transmembrane helix</keyword>
<dbReference type="GO" id="GO:0015271">
    <property type="term" value="F:outward rectifier potassium channel activity"/>
    <property type="evidence" value="ECO:0007669"/>
    <property type="project" value="TreeGrafter"/>
</dbReference>
<gene>
    <name evidence="13" type="primary">KCNT1_2</name>
    <name evidence="13" type="ORF">AVEN_10787_1</name>
</gene>
<evidence type="ECO:0000256" key="4">
    <source>
        <dbReference type="ARBA" id="ARBA00022692"/>
    </source>
</evidence>
<keyword evidence="9 11" id="KW-0472">Membrane</keyword>
<evidence type="ECO:0000256" key="7">
    <source>
        <dbReference type="ARBA" id="ARBA00022989"/>
    </source>
</evidence>
<feature type="transmembrane region" description="Helical" evidence="11">
    <location>
        <begin position="234"/>
        <end position="252"/>
    </location>
</feature>
<comment type="caution">
    <text evidence="13">The sequence shown here is derived from an EMBL/GenBank/DDBJ whole genome shotgun (WGS) entry which is preliminary data.</text>
</comment>
<evidence type="ECO:0000313" key="13">
    <source>
        <dbReference type="EMBL" id="GBM14779.1"/>
    </source>
</evidence>
<keyword evidence="5" id="KW-0631">Potassium channel</keyword>
<keyword evidence="2" id="KW-0813">Transport</keyword>
<dbReference type="OrthoDB" id="6419245at2759"/>
<dbReference type="Proteomes" id="UP000499080">
    <property type="component" value="Unassembled WGS sequence"/>
</dbReference>
<evidence type="ECO:0000256" key="11">
    <source>
        <dbReference type="SAM" id="Phobius"/>
    </source>
</evidence>
<evidence type="ECO:0000259" key="12">
    <source>
        <dbReference type="Pfam" id="PF07885"/>
    </source>
</evidence>
<evidence type="ECO:0000256" key="9">
    <source>
        <dbReference type="ARBA" id="ARBA00023136"/>
    </source>
</evidence>
<evidence type="ECO:0000313" key="14">
    <source>
        <dbReference type="Proteomes" id="UP000499080"/>
    </source>
</evidence>
<evidence type="ECO:0000256" key="8">
    <source>
        <dbReference type="ARBA" id="ARBA00023065"/>
    </source>
</evidence>
<evidence type="ECO:0000256" key="5">
    <source>
        <dbReference type="ARBA" id="ARBA00022826"/>
    </source>
</evidence>
<keyword evidence="8" id="KW-0406">Ion transport</keyword>
<evidence type="ECO:0000256" key="6">
    <source>
        <dbReference type="ARBA" id="ARBA00022958"/>
    </source>
</evidence>
<dbReference type="PANTHER" id="PTHR10027:SF10">
    <property type="entry name" value="SLOWPOKE 2, ISOFORM D"/>
    <property type="match status" value="1"/>
</dbReference>
<dbReference type="EMBL" id="BGPR01000348">
    <property type="protein sequence ID" value="GBM14779.1"/>
    <property type="molecule type" value="Genomic_DNA"/>
</dbReference>
<dbReference type="GO" id="GO:0005886">
    <property type="term" value="C:plasma membrane"/>
    <property type="evidence" value="ECO:0007669"/>
    <property type="project" value="TreeGrafter"/>
</dbReference>
<comment type="subcellular location">
    <subcellularLocation>
        <location evidence="1">Membrane</location>
        <topology evidence="1">Multi-pass membrane protein</topology>
    </subcellularLocation>
</comment>
<evidence type="ECO:0000256" key="1">
    <source>
        <dbReference type="ARBA" id="ARBA00004141"/>
    </source>
</evidence>